<evidence type="ECO:0000256" key="1">
    <source>
        <dbReference type="ARBA" id="ARBA00022737"/>
    </source>
</evidence>
<feature type="domain" description="EGF-like" evidence="8">
    <location>
        <begin position="61"/>
        <end position="94"/>
    </location>
</feature>
<organism evidence="9 10">
    <name type="scientific">Erinaceus europaeus</name>
    <name type="common">Western European hedgehog</name>
    <dbReference type="NCBI Taxonomy" id="9365"/>
    <lineage>
        <taxon>Eukaryota</taxon>
        <taxon>Metazoa</taxon>
        <taxon>Chordata</taxon>
        <taxon>Craniata</taxon>
        <taxon>Vertebrata</taxon>
        <taxon>Euteleostomi</taxon>
        <taxon>Mammalia</taxon>
        <taxon>Eutheria</taxon>
        <taxon>Laurasiatheria</taxon>
        <taxon>Eulipotyphla</taxon>
        <taxon>Erinaceidae</taxon>
        <taxon>Erinaceinae</taxon>
        <taxon>Erinaceus</taxon>
    </lineage>
</organism>
<feature type="chain" id="PRO_5045861702" evidence="7">
    <location>
        <begin position="22"/>
        <end position="445"/>
    </location>
</feature>
<dbReference type="SMART" id="SM00179">
    <property type="entry name" value="EGF_CA"/>
    <property type="match status" value="4"/>
</dbReference>
<feature type="disulfide bond" evidence="4">
    <location>
        <begin position="235"/>
        <end position="244"/>
    </location>
</feature>
<evidence type="ECO:0000256" key="3">
    <source>
        <dbReference type="ARBA" id="ARBA00023180"/>
    </source>
</evidence>
<feature type="region of interest" description="Disordered" evidence="5">
    <location>
        <begin position="21"/>
        <end position="59"/>
    </location>
</feature>
<feature type="disulfide bond" evidence="4">
    <location>
        <begin position="274"/>
        <end position="283"/>
    </location>
</feature>
<dbReference type="InterPro" id="IPR000742">
    <property type="entry name" value="EGF"/>
</dbReference>
<feature type="disulfide bond" evidence="4">
    <location>
        <begin position="154"/>
        <end position="163"/>
    </location>
</feature>
<dbReference type="PANTHER" id="PTHR24044">
    <property type="entry name" value="NOTCH LIGAND FAMILY MEMBER"/>
    <property type="match status" value="1"/>
</dbReference>
<feature type="domain" description="EGF-like" evidence="8">
    <location>
        <begin position="127"/>
        <end position="164"/>
    </location>
</feature>
<evidence type="ECO:0000256" key="6">
    <source>
        <dbReference type="SAM" id="Phobius"/>
    </source>
</evidence>
<dbReference type="Pfam" id="PF00008">
    <property type="entry name" value="EGF"/>
    <property type="match status" value="4"/>
</dbReference>
<dbReference type="SMART" id="SM00181">
    <property type="entry name" value="EGF"/>
    <property type="match status" value="6"/>
</dbReference>
<evidence type="ECO:0000313" key="9">
    <source>
        <dbReference type="Proteomes" id="UP001652624"/>
    </source>
</evidence>
<name>A0ABM3WKE2_ERIEU</name>
<sequence length="445" mass="47749">MPATALPGLLLLLALGLPALGETPDPSPGPSDILPDNETGVWTPAPPTHPQPTDSPQPSIAGNECQETCHPQNGVCDEDNICRCLAGWQGPQCDQCVTRPGCTNGYCLEPWQCFCKEGWTGYLCTSEDLPCNSSPCENNSTCSNVKDGRFSCACLPGFSGKHCQKKEGLCEIDGNPCQHGGTCVDFEGHEFYPTCLCAPGYSGDFCEILTVDCDPNPCENDGVCTDIGGDFRCRCPQGFVDKTCSRPVNNCATEPCQNGGTCLPHSPVSYECLCPDGYGGPTCGEKRLVMPPEEVTELLPYEDFMDPEPSPTPTPLPTGQPTGVPASPGTDEAGERRILKVAVSEPEQSPPAMSEGQAVCFTILGVLTSMLVAGALTLLFLHKCGGWMARLRAHPVAQRHHHRRKGNPLLHCGSREDLAVNIILPPEKIDMTTFRREGLEEEEAI</sequence>
<feature type="domain" description="EGF-like" evidence="8">
    <location>
        <begin position="166"/>
        <end position="207"/>
    </location>
</feature>
<feature type="compositionally biased region" description="Pro residues" evidence="5">
    <location>
        <begin position="44"/>
        <end position="55"/>
    </location>
</feature>
<dbReference type="GeneID" id="103109337"/>
<dbReference type="Pfam" id="PF21700">
    <property type="entry name" value="EGF_DL_JAG"/>
    <property type="match status" value="1"/>
</dbReference>
<dbReference type="PANTHER" id="PTHR24044:SF504">
    <property type="entry name" value="EGF-LIKE DOMAIN-CONTAINING PROTEIN"/>
    <property type="match status" value="1"/>
</dbReference>
<keyword evidence="1" id="KW-0677">Repeat</keyword>
<evidence type="ECO:0000256" key="4">
    <source>
        <dbReference type="PROSITE-ProRule" id="PRU00076"/>
    </source>
</evidence>
<dbReference type="SUPFAM" id="SSF57184">
    <property type="entry name" value="Growth factor receptor domain"/>
    <property type="match status" value="1"/>
</dbReference>
<evidence type="ECO:0000259" key="8">
    <source>
        <dbReference type="PROSITE" id="PS50026"/>
    </source>
</evidence>
<reference evidence="10" key="1">
    <citation type="submission" date="2025-08" db="UniProtKB">
        <authorList>
            <consortium name="RefSeq"/>
        </authorList>
    </citation>
    <scope>IDENTIFICATION</scope>
</reference>
<keyword evidence="7" id="KW-0732">Signal</keyword>
<keyword evidence="2 4" id="KW-1015">Disulfide bond</keyword>
<accession>A0ABM3WKE2</accession>
<feature type="signal peptide" evidence="7">
    <location>
        <begin position="1"/>
        <end position="21"/>
    </location>
</feature>
<proteinExistence type="predicted"/>
<dbReference type="InterPro" id="IPR050906">
    <property type="entry name" value="Notch_signaling"/>
</dbReference>
<feature type="compositionally biased region" description="Pro residues" evidence="5">
    <location>
        <begin position="308"/>
        <end position="318"/>
    </location>
</feature>
<dbReference type="PROSITE" id="PS00022">
    <property type="entry name" value="EGF_1"/>
    <property type="match status" value="4"/>
</dbReference>
<comment type="caution">
    <text evidence="4">Lacks conserved residue(s) required for the propagation of feature annotation.</text>
</comment>
<dbReference type="InterPro" id="IPR000152">
    <property type="entry name" value="EGF-type_Asp/Asn_hydroxyl_site"/>
</dbReference>
<dbReference type="Proteomes" id="UP001652624">
    <property type="component" value="Chromosome 22"/>
</dbReference>
<protein>
    <submittedName>
        <fullName evidence="10">Protein delta homolog 1</fullName>
    </submittedName>
</protein>
<feature type="domain" description="EGF-like" evidence="8">
    <location>
        <begin position="209"/>
        <end position="245"/>
    </location>
</feature>
<dbReference type="RefSeq" id="XP_060037040.1">
    <property type="nucleotide sequence ID" value="XM_060181057.1"/>
</dbReference>
<evidence type="ECO:0000256" key="2">
    <source>
        <dbReference type="ARBA" id="ARBA00023157"/>
    </source>
</evidence>
<feature type="disulfide bond" evidence="4">
    <location>
        <begin position="197"/>
        <end position="206"/>
    </location>
</feature>
<keyword evidence="3" id="KW-0325">Glycoprotein</keyword>
<feature type="domain" description="EGF-like" evidence="8">
    <location>
        <begin position="247"/>
        <end position="284"/>
    </location>
</feature>
<evidence type="ECO:0000256" key="7">
    <source>
        <dbReference type="SAM" id="SignalP"/>
    </source>
</evidence>
<feature type="disulfide bond" evidence="4">
    <location>
        <begin position="84"/>
        <end position="93"/>
    </location>
</feature>
<keyword evidence="6" id="KW-0812">Transmembrane</keyword>
<dbReference type="PROSITE" id="PS01186">
    <property type="entry name" value="EGF_2"/>
    <property type="match status" value="4"/>
</dbReference>
<dbReference type="CDD" id="cd00054">
    <property type="entry name" value="EGF_CA"/>
    <property type="match status" value="4"/>
</dbReference>
<dbReference type="SUPFAM" id="SSF57196">
    <property type="entry name" value="EGF/Laminin"/>
    <property type="match status" value="2"/>
</dbReference>
<feature type="region of interest" description="Disordered" evidence="5">
    <location>
        <begin position="303"/>
        <end position="332"/>
    </location>
</feature>
<evidence type="ECO:0000313" key="10">
    <source>
        <dbReference type="RefSeq" id="XP_060037040.1"/>
    </source>
</evidence>
<dbReference type="InterPro" id="IPR009030">
    <property type="entry name" value="Growth_fac_rcpt_cys_sf"/>
</dbReference>
<evidence type="ECO:0000256" key="5">
    <source>
        <dbReference type="SAM" id="MobiDB-lite"/>
    </source>
</evidence>
<dbReference type="InterPro" id="IPR001881">
    <property type="entry name" value="EGF-like_Ca-bd_dom"/>
</dbReference>
<keyword evidence="6" id="KW-0472">Membrane</keyword>
<keyword evidence="9" id="KW-1185">Reference proteome</keyword>
<keyword evidence="6" id="KW-1133">Transmembrane helix</keyword>
<keyword evidence="4" id="KW-0245">EGF-like domain</keyword>
<feature type="transmembrane region" description="Helical" evidence="6">
    <location>
        <begin position="361"/>
        <end position="381"/>
    </location>
</feature>
<dbReference type="PROSITE" id="PS00010">
    <property type="entry name" value="ASX_HYDROXYL"/>
    <property type="match status" value="1"/>
</dbReference>
<dbReference type="Gene3D" id="2.10.25.10">
    <property type="entry name" value="Laminin"/>
    <property type="match status" value="5"/>
</dbReference>
<dbReference type="PROSITE" id="PS50026">
    <property type="entry name" value="EGF_3"/>
    <property type="match status" value="5"/>
</dbReference>
<gene>
    <name evidence="10" type="primary">DLK1</name>
</gene>